<dbReference type="Pfam" id="PF10280">
    <property type="entry name" value="Med11"/>
    <property type="match status" value="1"/>
</dbReference>
<dbReference type="Proteomes" id="UP001392437">
    <property type="component" value="Unassembled WGS sequence"/>
</dbReference>
<keyword evidence="7" id="KW-1185">Reference proteome</keyword>
<comment type="caution">
    <text evidence="6">The sequence shown here is derived from an EMBL/GenBank/DDBJ whole genome shotgun (WGS) entry which is preliminary data.</text>
</comment>
<name>A0AAW0Q706_9PEZI</name>
<evidence type="ECO:0000256" key="2">
    <source>
        <dbReference type="ARBA" id="ARBA00008186"/>
    </source>
</evidence>
<evidence type="ECO:0000313" key="7">
    <source>
        <dbReference type="Proteomes" id="UP001392437"/>
    </source>
</evidence>
<gene>
    <name evidence="4" type="primary">MED11</name>
    <name evidence="6" type="ORF">PG999_012464</name>
</gene>
<evidence type="ECO:0000256" key="5">
    <source>
        <dbReference type="SAM" id="MobiDB-lite"/>
    </source>
</evidence>
<dbReference type="GO" id="GO:0003712">
    <property type="term" value="F:transcription coregulator activity"/>
    <property type="evidence" value="ECO:0007669"/>
    <property type="project" value="InterPro"/>
</dbReference>
<evidence type="ECO:0000313" key="6">
    <source>
        <dbReference type="EMBL" id="KAK8096520.1"/>
    </source>
</evidence>
<accession>A0AAW0Q706</accession>
<dbReference type="AlphaFoldDB" id="A0AAW0Q706"/>
<sequence length="192" mass="20863">MNSQDLTGGEEPFVPFTKAERMQQLADIDKACLARPSIVSLLPTVGRALQSITKNSSTTEHDAQMTGDNGDDDDNKDVGVFKESMDQFVRTLRSVDVGIKRQIMGLEEAGTVNLGSNRDGGGEPNKSKALQPDGHGRIGGVEVGWLNSRSNKVERDMETEIWNEIEGLVTLLAEGRNGVRGEGEEQDTQMTS</sequence>
<organism evidence="6 7">
    <name type="scientific">Apiospora kogelbergensis</name>
    <dbReference type="NCBI Taxonomy" id="1337665"/>
    <lineage>
        <taxon>Eukaryota</taxon>
        <taxon>Fungi</taxon>
        <taxon>Dikarya</taxon>
        <taxon>Ascomycota</taxon>
        <taxon>Pezizomycotina</taxon>
        <taxon>Sordariomycetes</taxon>
        <taxon>Xylariomycetidae</taxon>
        <taxon>Amphisphaeriales</taxon>
        <taxon>Apiosporaceae</taxon>
        <taxon>Apiospora</taxon>
    </lineage>
</organism>
<comment type="similarity">
    <text evidence="2 4">Belongs to the Mediator complex subunit 11 family.</text>
</comment>
<dbReference type="EMBL" id="JAQQWP010000010">
    <property type="protein sequence ID" value="KAK8096520.1"/>
    <property type="molecule type" value="Genomic_DNA"/>
</dbReference>
<feature type="region of interest" description="Disordered" evidence="5">
    <location>
        <begin position="52"/>
        <end position="74"/>
    </location>
</feature>
<reference evidence="6 7" key="1">
    <citation type="submission" date="2023-01" db="EMBL/GenBank/DDBJ databases">
        <title>Analysis of 21 Apiospora genomes using comparative genomics revels a genus with tremendous synthesis potential of carbohydrate active enzymes and secondary metabolites.</title>
        <authorList>
            <person name="Sorensen T."/>
        </authorList>
    </citation>
    <scope>NUCLEOTIDE SEQUENCE [LARGE SCALE GENOMIC DNA]</scope>
    <source>
        <strain evidence="6 7">CBS 117206</strain>
    </source>
</reference>
<dbReference type="GO" id="GO:0016592">
    <property type="term" value="C:mediator complex"/>
    <property type="evidence" value="ECO:0007669"/>
    <property type="project" value="InterPro"/>
</dbReference>
<comment type="subcellular location">
    <subcellularLocation>
        <location evidence="1 4">Nucleus</location>
    </subcellularLocation>
</comment>
<evidence type="ECO:0000256" key="4">
    <source>
        <dbReference type="RuleBase" id="RU364147"/>
    </source>
</evidence>
<keyword evidence="4" id="KW-0804">Transcription</keyword>
<dbReference type="InterPro" id="IPR019404">
    <property type="entry name" value="Mediator_Med11"/>
</dbReference>
<proteinExistence type="inferred from homology"/>
<comment type="function">
    <text evidence="4">Component of the Mediator complex, a coactivator involved in the regulated transcription of nearly all RNA polymerase II-dependent genes. Mediator functions as a bridge to convey information from gene-specific regulatory proteins to the basal RNA polymerase II transcription machinery. Mediator is recruited to promoters by direct interactions with regulatory proteins and serves as a scaffold for the assembly of a functional pre-initiation complex with RNA polymerase II and the general transcription factors.</text>
</comment>
<feature type="region of interest" description="Disordered" evidence="5">
    <location>
        <begin position="112"/>
        <end position="136"/>
    </location>
</feature>
<keyword evidence="3 4" id="KW-0539">Nucleus</keyword>
<comment type="subunit">
    <text evidence="4">Component of the Mediator complex.</text>
</comment>
<keyword evidence="4" id="KW-0805">Transcription regulation</keyword>
<evidence type="ECO:0000256" key="1">
    <source>
        <dbReference type="ARBA" id="ARBA00004123"/>
    </source>
</evidence>
<dbReference type="Gene3D" id="1.10.287.3490">
    <property type="match status" value="1"/>
</dbReference>
<dbReference type="GO" id="GO:0006357">
    <property type="term" value="P:regulation of transcription by RNA polymerase II"/>
    <property type="evidence" value="ECO:0007669"/>
    <property type="project" value="InterPro"/>
</dbReference>
<protein>
    <recommendedName>
        <fullName evidence="4">Mediator of RNA polymerase II transcription subunit 11</fullName>
    </recommendedName>
    <alternativeName>
        <fullName evidence="4">Mediator complex subunit 11</fullName>
    </alternativeName>
</protein>
<keyword evidence="4" id="KW-0010">Activator</keyword>
<evidence type="ECO:0000256" key="3">
    <source>
        <dbReference type="ARBA" id="ARBA00023242"/>
    </source>
</evidence>